<dbReference type="EC" id="1.7.99.4" evidence="12"/>
<dbReference type="CDD" id="cd02787">
    <property type="entry name" value="MopB_CT_ydeP"/>
    <property type="match status" value="1"/>
</dbReference>
<evidence type="ECO:0000256" key="3">
    <source>
        <dbReference type="ARBA" id="ARBA00010312"/>
    </source>
</evidence>
<protein>
    <submittedName>
        <fullName evidence="12">Oxidoreductase alpha (Molybdopterin) subunit</fullName>
        <ecNumber evidence="12">1.7.99.4</ecNumber>
    </submittedName>
</protein>
<evidence type="ECO:0000256" key="5">
    <source>
        <dbReference type="ARBA" id="ARBA00022505"/>
    </source>
</evidence>
<dbReference type="KEGG" id="sfa:Sfla_4827"/>
<dbReference type="PANTHER" id="PTHR43105:SF4">
    <property type="entry name" value="PROTEIN YDEP"/>
    <property type="match status" value="1"/>
</dbReference>
<dbReference type="Proteomes" id="UP000002066">
    <property type="component" value="Chromosome"/>
</dbReference>
<dbReference type="PANTHER" id="PTHR43105">
    <property type="entry name" value="RESPIRATORY NITRATE REDUCTASE"/>
    <property type="match status" value="1"/>
</dbReference>
<dbReference type="CDD" id="cd02767">
    <property type="entry name" value="MopB_ydeP"/>
    <property type="match status" value="1"/>
</dbReference>
<dbReference type="GO" id="GO:0016020">
    <property type="term" value="C:membrane"/>
    <property type="evidence" value="ECO:0007669"/>
    <property type="project" value="TreeGrafter"/>
</dbReference>
<dbReference type="InterPro" id="IPR041953">
    <property type="entry name" value="YdeP_MopB"/>
</dbReference>
<accession>A0A8D3WLT6</accession>
<dbReference type="Pfam" id="PF01568">
    <property type="entry name" value="Molydop_binding"/>
    <property type="match status" value="1"/>
</dbReference>
<sequence>MAAKPPTGDPVQDAPQIDPVQHSAAGLPAVAHTLRIAQQQMGVRRTAQTLLKVNQKDGFDCPGCAWPEGDKRHTAEFCENGAKAVAEEATLRRVTPDFFAAHPVADLGTRSGYWLGQQGRITQPVYLPEGADRYEAVTWERAFEIIAEELTALSSPDEALFYTSGRTSNEAAFLLQLLAREFGTNNLPDCSNMCHESSGSALTETIGIGKGSVSLEDLHQADLIIVAGQNPGTNHPRMLSALEQAKAAGAKIISVNPLPEAGLERFKNPQTARGMLKGAALTDLFLQIRIGGDQALFRLLNKMIIEADGAVDTGFVAEHTHGYEEFVQAARAADWDETLTATGLDRATIEQALSMVLASERTIVCWAMGLTQHKHSVPTIREVVNFLLLRGNIGRPGAGVCPVRGHSNVQGDRTMGIFERPAPAFLDALDREFGITSPRHHGYDVVRSIQALRDGDAKVFFAMGGNFVGATPDTAVTEAAMRRARLTVHVSTKLNRSHAVTGTRALILPTLGRTDKDVQAGGKQFVTVEDSMGMVHASRGNLAPASPHLLSEPAIVARLARAVLGPASTTPWEDFEKDYGTIRDRISRVVPGFEDFNARVARPGGFTLPHAPRDERRFPTATGKANFTAAPVEYPELPEGRLLLQTLRSHDQYNTTIYGLDDRYRGIKGGRRIVMVNPQDARDLGLADGSYTDLVSEWKDGVERRAPGFRVVHYPTARGCAAAYYPETNVLVPLDATADTSNTPASKSVVVRFETP</sequence>
<name>A0A8D3WLT6_STRFA</name>
<dbReference type="InterPro" id="IPR050123">
    <property type="entry name" value="Prok_molybdopt-oxidoreductase"/>
</dbReference>
<reference evidence="12 13" key="1">
    <citation type="submission" date="2011-01" db="EMBL/GenBank/DDBJ databases">
        <title>Complete sequence of chromosome of Streptomyces flavogriseus ATCC 33331.</title>
        <authorList>
            <consortium name="US DOE Joint Genome Institute"/>
            <person name="Lucas S."/>
            <person name="Copeland A."/>
            <person name="Lapidus A."/>
            <person name="Cheng J.-F."/>
            <person name="Goodwin L."/>
            <person name="Pitluck S."/>
            <person name="Davenport K."/>
            <person name="Detter J.C."/>
            <person name="Han C."/>
            <person name="Tapia R."/>
            <person name="Land M."/>
            <person name="Hauser L."/>
            <person name="Kyrpides N."/>
            <person name="Ivanova N."/>
            <person name="Ovchinnikova G."/>
            <person name="Pagani I."/>
            <person name="Brumm P."/>
            <person name="Mead D."/>
            <person name="Woyke T."/>
        </authorList>
    </citation>
    <scope>NUCLEOTIDE SEQUENCE [LARGE SCALE GENOMIC DNA]</scope>
    <source>
        <strain evidence="13">ATCC 33331 / IAF-45CD</strain>
    </source>
</reference>
<evidence type="ECO:0000256" key="7">
    <source>
        <dbReference type="ARBA" id="ARBA00023002"/>
    </source>
</evidence>
<proteinExistence type="inferred from homology"/>
<dbReference type="GO" id="GO:0008863">
    <property type="term" value="F:formate dehydrogenase (NAD+) activity"/>
    <property type="evidence" value="ECO:0007669"/>
    <property type="project" value="InterPro"/>
</dbReference>
<evidence type="ECO:0000256" key="4">
    <source>
        <dbReference type="ARBA" id="ARBA00022485"/>
    </source>
</evidence>
<dbReference type="Pfam" id="PF00384">
    <property type="entry name" value="Molybdopterin"/>
    <property type="match status" value="1"/>
</dbReference>
<dbReference type="InterPro" id="IPR010046">
    <property type="entry name" value="Mopterin_OxRdtse_a_bac"/>
</dbReference>
<keyword evidence="9" id="KW-0411">Iron-sulfur</keyword>
<feature type="domain" description="Molybdopterin oxidoreductase" evidence="10">
    <location>
        <begin position="120"/>
        <end position="488"/>
    </location>
</feature>
<dbReference type="SUPFAM" id="SSF53706">
    <property type="entry name" value="Formate dehydrogenase/DMSO reductase, domains 1-3"/>
    <property type="match status" value="1"/>
</dbReference>
<evidence type="ECO:0000313" key="13">
    <source>
        <dbReference type="Proteomes" id="UP000002066"/>
    </source>
</evidence>
<keyword evidence="8" id="KW-0408">Iron</keyword>
<keyword evidence="7 12" id="KW-0560">Oxidoreductase</keyword>
<dbReference type="PIRSF" id="PIRSF000144">
    <property type="entry name" value="CbbBc"/>
    <property type="match status" value="1"/>
</dbReference>
<evidence type="ECO:0000256" key="6">
    <source>
        <dbReference type="ARBA" id="ARBA00022723"/>
    </source>
</evidence>
<keyword evidence="6" id="KW-0479">Metal-binding</keyword>
<dbReference type="Gene3D" id="3.40.50.740">
    <property type="match status" value="1"/>
</dbReference>
<evidence type="ECO:0000256" key="9">
    <source>
        <dbReference type="ARBA" id="ARBA00023014"/>
    </source>
</evidence>
<dbReference type="InterPro" id="IPR037951">
    <property type="entry name" value="MopB_CT_YdeP"/>
</dbReference>
<dbReference type="OrthoDB" id="5287431at2"/>
<keyword evidence="4" id="KW-0004">4Fe-4S</keyword>
<feature type="domain" description="Molybdopterin dinucleotide-binding" evidence="11">
    <location>
        <begin position="642"/>
        <end position="749"/>
    </location>
</feature>
<gene>
    <name evidence="12" type="ordered locus">Sfla_4827</name>
</gene>
<comment type="cofactor">
    <cofactor evidence="1">
        <name>Mo-bis(molybdopterin guanine dinucleotide)</name>
        <dbReference type="ChEBI" id="CHEBI:60539"/>
    </cofactor>
</comment>
<comment type="similarity">
    <text evidence="3">Belongs to the prokaryotic molybdopterin-containing oxidoreductase family.</text>
</comment>
<evidence type="ECO:0000313" key="12">
    <source>
        <dbReference type="EMBL" id="ADW06228.1"/>
    </source>
</evidence>
<keyword evidence="5" id="KW-0500">Molybdenum</keyword>
<evidence type="ECO:0000259" key="10">
    <source>
        <dbReference type="Pfam" id="PF00384"/>
    </source>
</evidence>
<dbReference type="InterPro" id="IPR006657">
    <property type="entry name" value="MoPterin_dinucl-bd_dom"/>
</dbReference>
<dbReference type="InterPro" id="IPR009010">
    <property type="entry name" value="Asp_de-COase-like_dom_sf"/>
</dbReference>
<evidence type="ECO:0000256" key="2">
    <source>
        <dbReference type="ARBA" id="ARBA00001966"/>
    </source>
</evidence>
<dbReference type="GO" id="GO:0030151">
    <property type="term" value="F:molybdenum ion binding"/>
    <property type="evidence" value="ECO:0007669"/>
    <property type="project" value="InterPro"/>
</dbReference>
<dbReference type="Gene3D" id="3.40.228.10">
    <property type="entry name" value="Dimethylsulfoxide Reductase, domain 2"/>
    <property type="match status" value="1"/>
</dbReference>
<dbReference type="SUPFAM" id="SSF50692">
    <property type="entry name" value="ADC-like"/>
    <property type="match status" value="1"/>
</dbReference>
<dbReference type="InterPro" id="IPR006656">
    <property type="entry name" value="Mopterin_OxRdtase"/>
</dbReference>
<dbReference type="GO" id="GO:0051539">
    <property type="term" value="F:4 iron, 4 sulfur cluster binding"/>
    <property type="evidence" value="ECO:0007669"/>
    <property type="project" value="UniProtKB-KW"/>
</dbReference>
<dbReference type="GO" id="GO:0043546">
    <property type="term" value="F:molybdopterin cofactor binding"/>
    <property type="evidence" value="ECO:0007669"/>
    <property type="project" value="InterPro"/>
</dbReference>
<organism evidence="12 13">
    <name type="scientific">Streptomyces pratensis (strain ATCC 33331 / IAF-45CD)</name>
    <dbReference type="NCBI Taxonomy" id="591167"/>
    <lineage>
        <taxon>Bacteria</taxon>
        <taxon>Bacillati</taxon>
        <taxon>Actinomycetota</taxon>
        <taxon>Actinomycetes</taxon>
        <taxon>Kitasatosporales</taxon>
        <taxon>Streptomycetaceae</taxon>
        <taxon>Streptomyces</taxon>
    </lineage>
</organism>
<evidence type="ECO:0000259" key="11">
    <source>
        <dbReference type="Pfam" id="PF01568"/>
    </source>
</evidence>
<dbReference type="NCBIfam" id="TIGR01701">
    <property type="entry name" value="Fdhalpha-like"/>
    <property type="match status" value="1"/>
</dbReference>
<evidence type="ECO:0000256" key="1">
    <source>
        <dbReference type="ARBA" id="ARBA00001942"/>
    </source>
</evidence>
<dbReference type="EMBL" id="CP002475">
    <property type="protein sequence ID" value="ADW06228.1"/>
    <property type="molecule type" value="Genomic_DNA"/>
</dbReference>
<dbReference type="AlphaFoldDB" id="A0A8D3WLT6"/>
<evidence type="ECO:0000256" key="8">
    <source>
        <dbReference type="ARBA" id="ARBA00023004"/>
    </source>
</evidence>
<comment type="cofactor">
    <cofactor evidence="2">
        <name>[4Fe-4S] cluster</name>
        <dbReference type="ChEBI" id="CHEBI:49883"/>
    </cofactor>
</comment>